<dbReference type="STRING" id="1314783.A0A165TXT7"/>
<reference evidence="5 6" key="1">
    <citation type="journal article" date="2016" name="Mol. Biol. Evol.">
        <title>Comparative Genomics of Early-Diverging Mushroom-Forming Fungi Provides Insights into the Origins of Lignocellulose Decay Capabilities.</title>
        <authorList>
            <person name="Nagy L.G."/>
            <person name="Riley R."/>
            <person name="Tritt A."/>
            <person name="Adam C."/>
            <person name="Daum C."/>
            <person name="Floudas D."/>
            <person name="Sun H."/>
            <person name="Yadav J.S."/>
            <person name="Pangilinan J."/>
            <person name="Larsson K.H."/>
            <person name="Matsuura K."/>
            <person name="Barry K."/>
            <person name="Labutti K."/>
            <person name="Kuo R."/>
            <person name="Ohm R.A."/>
            <person name="Bhattacharya S.S."/>
            <person name="Shirouzu T."/>
            <person name="Yoshinaga Y."/>
            <person name="Martin F.M."/>
            <person name="Grigoriev I.V."/>
            <person name="Hibbett D.S."/>
        </authorList>
    </citation>
    <scope>NUCLEOTIDE SEQUENCE [LARGE SCALE GENOMIC DNA]</scope>
    <source>
        <strain evidence="5 6">L-15889</strain>
    </source>
</reference>
<keyword evidence="1" id="KW-0507">mRNA processing</keyword>
<dbReference type="Pfam" id="PF00098">
    <property type="entry name" value="zf-CCHC"/>
    <property type="match status" value="1"/>
</dbReference>
<accession>A0A165TXT7</accession>
<dbReference type="EMBL" id="KV429034">
    <property type="protein sequence ID" value="KZT74110.1"/>
    <property type="molecule type" value="Genomic_DNA"/>
</dbReference>
<dbReference type="GO" id="GO:0006397">
    <property type="term" value="P:mRNA processing"/>
    <property type="evidence" value="ECO:0007669"/>
    <property type="project" value="UniProtKB-KW"/>
</dbReference>
<feature type="region of interest" description="Disordered" evidence="3">
    <location>
        <begin position="165"/>
        <end position="207"/>
    </location>
</feature>
<feature type="domain" description="CCHC-type" evidence="4">
    <location>
        <begin position="159"/>
        <end position="174"/>
    </location>
</feature>
<evidence type="ECO:0000259" key="4">
    <source>
        <dbReference type="PROSITE" id="PS50158"/>
    </source>
</evidence>
<keyword evidence="6" id="KW-1185">Reference proteome</keyword>
<proteinExistence type="predicted"/>
<feature type="compositionally biased region" description="Low complexity" evidence="3">
    <location>
        <begin position="198"/>
        <end position="207"/>
    </location>
</feature>
<dbReference type="GO" id="GO:0008270">
    <property type="term" value="F:zinc ion binding"/>
    <property type="evidence" value="ECO:0007669"/>
    <property type="project" value="UniProtKB-KW"/>
</dbReference>
<dbReference type="OrthoDB" id="3263038at2759"/>
<dbReference type="InterPro" id="IPR001878">
    <property type="entry name" value="Znf_CCHC"/>
</dbReference>
<dbReference type="AlphaFoldDB" id="A0A165TXT7"/>
<sequence>MLLRANLRTQFLNMRYTPGANLHTELDRLRVKYEDLMTMDIIVSDAEYASLVINFLPDDLSTFISQISATAKLARRFQNAGITPLLADADVPAEEAPVLDAEALIEIALEEWDRRQGGRAAKAAKAKDAGVAASVLSSEKPRGKGRGCGGGPQRPVGVCWNCGGKGHRQDQCPSPKQDGAKDAQPANAAGKPDQSKQTTAKSKAGSANAAASTAASATLDEIAGAWSAYVAFDRDVSDDEAVFKFDSADEDARSDCTGLTEVSITSGDSMPSLRTVSDSTASEMGDLLDEVSTEAASDSEDDFPERVLDHRRIVDELNARARELVHQREVVPYGLAAASLPEA</sequence>
<evidence type="ECO:0000313" key="5">
    <source>
        <dbReference type="EMBL" id="KZT74110.1"/>
    </source>
</evidence>
<name>A0A165TXT7_9APHY</name>
<evidence type="ECO:0000256" key="2">
    <source>
        <dbReference type="PROSITE-ProRule" id="PRU00047"/>
    </source>
</evidence>
<protein>
    <recommendedName>
        <fullName evidence="4">CCHC-type domain-containing protein</fullName>
    </recommendedName>
</protein>
<evidence type="ECO:0000313" key="6">
    <source>
        <dbReference type="Proteomes" id="UP000076727"/>
    </source>
</evidence>
<dbReference type="Proteomes" id="UP000076727">
    <property type="component" value="Unassembled WGS sequence"/>
</dbReference>
<organism evidence="5 6">
    <name type="scientific">Daedalea quercina L-15889</name>
    <dbReference type="NCBI Taxonomy" id="1314783"/>
    <lineage>
        <taxon>Eukaryota</taxon>
        <taxon>Fungi</taxon>
        <taxon>Dikarya</taxon>
        <taxon>Basidiomycota</taxon>
        <taxon>Agaricomycotina</taxon>
        <taxon>Agaricomycetes</taxon>
        <taxon>Polyporales</taxon>
        <taxon>Fomitopsis</taxon>
    </lineage>
</organism>
<evidence type="ECO:0000256" key="3">
    <source>
        <dbReference type="SAM" id="MobiDB-lite"/>
    </source>
</evidence>
<dbReference type="GO" id="GO:0003676">
    <property type="term" value="F:nucleic acid binding"/>
    <property type="evidence" value="ECO:0007669"/>
    <property type="project" value="InterPro"/>
</dbReference>
<dbReference type="PROSITE" id="PS50158">
    <property type="entry name" value="ZF_CCHC"/>
    <property type="match status" value="1"/>
</dbReference>
<keyword evidence="2" id="KW-0862">Zinc</keyword>
<keyword evidence="2" id="KW-0863">Zinc-finger</keyword>
<feature type="non-terminal residue" evidence="5">
    <location>
        <position position="343"/>
    </location>
</feature>
<gene>
    <name evidence="5" type="ORF">DAEQUDRAFT_761556</name>
</gene>
<evidence type="ECO:0000256" key="1">
    <source>
        <dbReference type="ARBA" id="ARBA00022664"/>
    </source>
</evidence>
<dbReference type="InterPro" id="IPR036875">
    <property type="entry name" value="Znf_CCHC_sf"/>
</dbReference>
<feature type="region of interest" description="Disordered" evidence="3">
    <location>
        <begin position="132"/>
        <end position="151"/>
    </location>
</feature>
<dbReference type="SUPFAM" id="SSF57756">
    <property type="entry name" value="Retrovirus zinc finger-like domains"/>
    <property type="match status" value="1"/>
</dbReference>
<dbReference type="SMART" id="SM00343">
    <property type="entry name" value="ZnF_C2HC"/>
    <property type="match status" value="1"/>
</dbReference>
<keyword evidence="2" id="KW-0479">Metal-binding</keyword>